<keyword evidence="4" id="KW-1185">Reference proteome</keyword>
<dbReference type="SUPFAM" id="SSF53756">
    <property type="entry name" value="UDP-Glycosyltransferase/glycogen phosphorylase"/>
    <property type="match status" value="1"/>
</dbReference>
<evidence type="ECO:0000256" key="1">
    <source>
        <dbReference type="ARBA" id="ARBA00022676"/>
    </source>
</evidence>
<dbReference type="GO" id="GO:0008713">
    <property type="term" value="F:ADP-heptose-lipopolysaccharide heptosyltransferase activity"/>
    <property type="evidence" value="ECO:0007669"/>
    <property type="project" value="TreeGrafter"/>
</dbReference>
<gene>
    <name evidence="3" type="ORF">HHU12_00170</name>
</gene>
<dbReference type="PANTHER" id="PTHR30160">
    <property type="entry name" value="TETRAACYLDISACCHARIDE 4'-KINASE-RELATED"/>
    <property type="match status" value="1"/>
</dbReference>
<dbReference type="AlphaFoldDB" id="A0A7X9NZT1"/>
<dbReference type="GO" id="GO:0009244">
    <property type="term" value="P:lipopolysaccharide core region biosynthetic process"/>
    <property type="evidence" value="ECO:0007669"/>
    <property type="project" value="TreeGrafter"/>
</dbReference>
<accession>A0A7X9NZT1</accession>
<dbReference type="InterPro" id="IPR051199">
    <property type="entry name" value="LPS_LOS_Heptosyltrfase"/>
</dbReference>
<dbReference type="Gene3D" id="3.40.50.2000">
    <property type="entry name" value="Glycogen Phosphorylase B"/>
    <property type="match status" value="2"/>
</dbReference>
<name>A0A7X9NZT1_9BACT</name>
<dbReference type="RefSeq" id="WP_169654143.1">
    <property type="nucleotide sequence ID" value="NZ_JABANE010000001.1"/>
</dbReference>
<dbReference type="PANTHER" id="PTHR30160:SF22">
    <property type="entry name" value="LIPOPOLYSACCHARIDE CORE BIOSYNTHESIS PROTEIN"/>
    <property type="match status" value="1"/>
</dbReference>
<keyword evidence="2 3" id="KW-0808">Transferase</keyword>
<dbReference type="EMBL" id="JABANE010000001">
    <property type="protein sequence ID" value="NME66367.1"/>
    <property type="molecule type" value="Genomic_DNA"/>
</dbReference>
<reference evidence="3 4" key="1">
    <citation type="submission" date="2020-04" db="EMBL/GenBank/DDBJ databases">
        <title>Flammeovirga sp. SR4, a novel species isolated from seawater.</title>
        <authorList>
            <person name="Wang X."/>
        </authorList>
    </citation>
    <scope>NUCLEOTIDE SEQUENCE [LARGE SCALE GENOMIC DNA]</scope>
    <source>
        <strain evidence="3 4">ATCC 23126</strain>
    </source>
</reference>
<comment type="caution">
    <text evidence="3">The sequence shown here is derived from an EMBL/GenBank/DDBJ whole genome shotgun (WGS) entry which is preliminary data.</text>
</comment>
<evidence type="ECO:0000313" key="4">
    <source>
        <dbReference type="Proteomes" id="UP000576082"/>
    </source>
</evidence>
<dbReference type="Pfam" id="PF01075">
    <property type="entry name" value="Glyco_transf_9"/>
    <property type="match status" value="1"/>
</dbReference>
<evidence type="ECO:0000256" key="2">
    <source>
        <dbReference type="ARBA" id="ARBA00022679"/>
    </source>
</evidence>
<protein>
    <submittedName>
        <fullName evidence="3">Glycosyltransferase family 9 protein</fullName>
    </submittedName>
</protein>
<dbReference type="GO" id="GO:0005829">
    <property type="term" value="C:cytosol"/>
    <property type="evidence" value="ECO:0007669"/>
    <property type="project" value="TreeGrafter"/>
</dbReference>
<dbReference type="CDD" id="cd03789">
    <property type="entry name" value="GT9_LPS_heptosyltransferase"/>
    <property type="match status" value="1"/>
</dbReference>
<evidence type="ECO:0000313" key="3">
    <source>
        <dbReference type="EMBL" id="NME66367.1"/>
    </source>
</evidence>
<dbReference type="Proteomes" id="UP000576082">
    <property type="component" value="Unassembled WGS sequence"/>
</dbReference>
<organism evidence="3 4">
    <name type="scientific">Flammeovirga aprica JL-4</name>
    <dbReference type="NCBI Taxonomy" id="694437"/>
    <lineage>
        <taxon>Bacteria</taxon>
        <taxon>Pseudomonadati</taxon>
        <taxon>Bacteroidota</taxon>
        <taxon>Cytophagia</taxon>
        <taxon>Cytophagales</taxon>
        <taxon>Flammeovirgaceae</taxon>
        <taxon>Flammeovirga</taxon>
    </lineage>
</organism>
<sequence length="348" mass="38192">MSKKILSLRFSAMGDVAMTAPVLKEILAQNEDLEIVMVSRPFLKPFFDDIPRLTFFGADLSNKYKDFKGLRALTKDLKQLGPFDAVADLHSVLRTFIIGGLFQLSGYKVVRIDKGRKEKKALVASGTKELKPLRATVERYADVFRKLGFNVSLSNQLPVKKEGDLSEETSKLLGDKTSPWIGIAPFAQHKGKIWGEQKAVALGKLLAEKKNAKVIFFGGPGEEAEILDNCVKELPGSISLAGKVKLKEELDIIAQLDVMVSMDSANMHMASLVGTECVSVWGATHHYAGFLGYGQSTDNIAEISVKELDCRPCSVFGNKPCLREDYACLEGVTPEMVYKKVVDAIGKA</sequence>
<dbReference type="InterPro" id="IPR002201">
    <property type="entry name" value="Glyco_trans_9"/>
</dbReference>
<proteinExistence type="predicted"/>
<keyword evidence="1" id="KW-0328">Glycosyltransferase</keyword>